<evidence type="ECO:0000256" key="5">
    <source>
        <dbReference type="ARBA" id="ARBA00022679"/>
    </source>
</evidence>
<keyword evidence="5 11" id="KW-0808">Transferase</keyword>
<comment type="function">
    <text evidence="1 11">Catalyzes the reversible adenylation of nicotinate mononucleotide (NaMN) to nicotinic acid adenine dinucleotide (NaAD).</text>
</comment>
<feature type="domain" description="Cytidyltransferase-like" evidence="12">
    <location>
        <begin position="5"/>
        <end position="179"/>
    </location>
</feature>
<evidence type="ECO:0000256" key="10">
    <source>
        <dbReference type="ARBA" id="ARBA00048721"/>
    </source>
</evidence>
<comment type="similarity">
    <text evidence="3 11">Belongs to the NadD family.</text>
</comment>
<proteinExistence type="inferred from homology"/>
<dbReference type="GO" id="GO:0005524">
    <property type="term" value="F:ATP binding"/>
    <property type="evidence" value="ECO:0007669"/>
    <property type="project" value="UniProtKB-KW"/>
</dbReference>
<dbReference type="CDD" id="cd02165">
    <property type="entry name" value="NMNAT"/>
    <property type="match status" value="1"/>
</dbReference>
<dbReference type="RefSeq" id="WP_155165113.1">
    <property type="nucleotide sequence ID" value="NZ_CATZBL010000014.1"/>
</dbReference>
<evidence type="ECO:0000259" key="12">
    <source>
        <dbReference type="Pfam" id="PF01467"/>
    </source>
</evidence>
<dbReference type="GO" id="GO:0009435">
    <property type="term" value="P:NAD+ biosynthetic process"/>
    <property type="evidence" value="ECO:0007669"/>
    <property type="project" value="UniProtKB-UniRule"/>
</dbReference>
<evidence type="ECO:0000256" key="3">
    <source>
        <dbReference type="ARBA" id="ARBA00009014"/>
    </source>
</evidence>
<evidence type="ECO:0000313" key="13">
    <source>
        <dbReference type="EMBL" id="MTU43423.1"/>
    </source>
</evidence>
<dbReference type="Gene3D" id="3.40.50.620">
    <property type="entry name" value="HUPs"/>
    <property type="match status" value="1"/>
</dbReference>
<keyword evidence="9 11" id="KW-0520">NAD</keyword>
<dbReference type="InterPro" id="IPR004821">
    <property type="entry name" value="Cyt_trans-like"/>
</dbReference>
<comment type="caution">
    <text evidence="13">The sequence shown here is derived from an EMBL/GenBank/DDBJ whole genome shotgun (WGS) entry which is preliminary data.</text>
</comment>
<evidence type="ECO:0000256" key="8">
    <source>
        <dbReference type="ARBA" id="ARBA00022840"/>
    </source>
</evidence>
<dbReference type="Pfam" id="PF01467">
    <property type="entry name" value="CTP_transf_like"/>
    <property type="match status" value="1"/>
</dbReference>
<keyword evidence="4 11" id="KW-0662">Pyridine nucleotide biosynthesis</keyword>
<evidence type="ECO:0000256" key="7">
    <source>
        <dbReference type="ARBA" id="ARBA00022741"/>
    </source>
</evidence>
<sequence>MRIGVFGGTFDPVHESHIQMGLDALEQCHLDKVFFVPTRPWQKTARASEEDRAAMLSMALAPYQNKLIVDRRELERTGASYSIDTLYSFRQEFGPEIPIYFIMGSDQWKNLKTWVLWEKFPLLCNLLIFTRDGELGDDPYEGKFPLIPVQDLGSNPAPNGLIVLARSEPAPYSSTAIRKALFEEPARSQTIPGLTADVHQYILSHDLYLPREGGKGI</sequence>
<evidence type="ECO:0000256" key="9">
    <source>
        <dbReference type="ARBA" id="ARBA00023027"/>
    </source>
</evidence>
<evidence type="ECO:0000256" key="6">
    <source>
        <dbReference type="ARBA" id="ARBA00022695"/>
    </source>
</evidence>
<dbReference type="AlphaFoldDB" id="A0A6I3S8L4"/>
<evidence type="ECO:0000256" key="1">
    <source>
        <dbReference type="ARBA" id="ARBA00002324"/>
    </source>
</evidence>
<dbReference type="Proteomes" id="UP000462362">
    <property type="component" value="Unassembled WGS sequence"/>
</dbReference>
<dbReference type="HAMAP" id="MF_00244">
    <property type="entry name" value="NaMN_adenylyltr"/>
    <property type="match status" value="1"/>
</dbReference>
<organism evidence="13 14">
    <name type="scientific">Parasutterella excrementihominis</name>
    <dbReference type="NCBI Taxonomy" id="487175"/>
    <lineage>
        <taxon>Bacteria</taxon>
        <taxon>Pseudomonadati</taxon>
        <taxon>Pseudomonadota</taxon>
        <taxon>Betaproteobacteria</taxon>
        <taxon>Burkholderiales</taxon>
        <taxon>Sutterellaceae</taxon>
        <taxon>Parasutterella</taxon>
    </lineage>
</organism>
<dbReference type="InterPro" id="IPR014729">
    <property type="entry name" value="Rossmann-like_a/b/a_fold"/>
</dbReference>
<dbReference type="NCBIfam" id="TIGR00482">
    <property type="entry name" value="nicotinate (nicotinamide) nucleotide adenylyltransferase"/>
    <property type="match status" value="1"/>
</dbReference>
<accession>A0A6I3S8L4</accession>
<name>A0A6I3S8L4_9BURK</name>
<dbReference type="EC" id="2.7.7.18" evidence="11"/>
<gene>
    <name evidence="11 13" type="primary">nadD</name>
    <name evidence="13" type="ORF">GMD42_07270</name>
</gene>
<dbReference type="SUPFAM" id="SSF52374">
    <property type="entry name" value="Nucleotidylyl transferase"/>
    <property type="match status" value="1"/>
</dbReference>
<keyword evidence="8 11" id="KW-0067">ATP-binding</keyword>
<dbReference type="UniPathway" id="UPA00253">
    <property type="reaction ID" value="UER00332"/>
</dbReference>
<comment type="pathway">
    <text evidence="2 11">Cofactor biosynthesis; NAD(+) biosynthesis; deamido-NAD(+) from nicotinate D-ribonucleotide: step 1/1.</text>
</comment>
<keyword evidence="7 11" id="KW-0547">Nucleotide-binding</keyword>
<dbReference type="PANTHER" id="PTHR39321:SF3">
    <property type="entry name" value="PHOSPHOPANTETHEINE ADENYLYLTRANSFERASE"/>
    <property type="match status" value="1"/>
</dbReference>
<evidence type="ECO:0000256" key="4">
    <source>
        <dbReference type="ARBA" id="ARBA00022642"/>
    </source>
</evidence>
<comment type="catalytic activity">
    <reaction evidence="10 11">
        <text>nicotinate beta-D-ribonucleotide + ATP + H(+) = deamido-NAD(+) + diphosphate</text>
        <dbReference type="Rhea" id="RHEA:22860"/>
        <dbReference type="ChEBI" id="CHEBI:15378"/>
        <dbReference type="ChEBI" id="CHEBI:30616"/>
        <dbReference type="ChEBI" id="CHEBI:33019"/>
        <dbReference type="ChEBI" id="CHEBI:57502"/>
        <dbReference type="ChEBI" id="CHEBI:58437"/>
        <dbReference type="EC" id="2.7.7.18"/>
    </reaction>
</comment>
<dbReference type="PANTHER" id="PTHR39321">
    <property type="entry name" value="NICOTINATE-NUCLEOTIDE ADENYLYLTRANSFERASE-RELATED"/>
    <property type="match status" value="1"/>
</dbReference>
<evidence type="ECO:0000313" key="14">
    <source>
        <dbReference type="Proteomes" id="UP000462362"/>
    </source>
</evidence>
<reference evidence="13 14" key="1">
    <citation type="journal article" date="2019" name="Nat. Med.">
        <title>A library of human gut bacterial isolates paired with longitudinal multiomics data enables mechanistic microbiome research.</title>
        <authorList>
            <person name="Poyet M."/>
            <person name="Groussin M."/>
            <person name="Gibbons S.M."/>
            <person name="Avila-Pacheco J."/>
            <person name="Jiang X."/>
            <person name="Kearney S.M."/>
            <person name="Perrotta A.R."/>
            <person name="Berdy B."/>
            <person name="Zhao S."/>
            <person name="Lieberman T.D."/>
            <person name="Swanson P.K."/>
            <person name="Smith M."/>
            <person name="Roesemann S."/>
            <person name="Alexander J.E."/>
            <person name="Rich S.A."/>
            <person name="Livny J."/>
            <person name="Vlamakis H."/>
            <person name="Clish C."/>
            <person name="Bullock K."/>
            <person name="Deik A."/>
            <person name="Scott J."/>
            <person name="Pierce K.A."/>
            <person name="Xavier R.J."/>
            <person name="Alm E.J."/>
        </authorList>
    </citation>
    <scope>NUCLEOTIDE SEQUENCE [LARGE SCALE GENOMIC DNA]</scope>
    <source>
        <strain evidence="13 14">BIOML-A2</strain>
    </source>
</reference>
<dbReference type="EMBL" id="WNCL01000018">
    <property type="protein sequence ID" value="MTU43423.1"/>
    <property type="molecule type" value="Genomic_DNA"/>
</dbReference>
<dbReference type="InterPro" id="IPR005248">
    <property type="entry name" value="NadD/NMNAT"/>
</dbReference>
<keyword evidence="6 11" id="KW-0548">Nucleotidyltransferase</keyword>
<protein>
    <recommendedName>
        <fullName evidence="11">Probable nicotinate-nucleotide adenylyltransferase</fullName>
        <ecNumber evidence="11">2.7.7.18</ecNumber>
    </recommendedName>
    <alternativeName>
        <fullName evidence="11">Deamido-NAD(+) diphosphorylase</fullName>
    </alternativeName>
    <alternativeName>
        <fullName evidence="11">Deamido-NAD(+) pyrophosphorylase</fullName>
    </alternativeName>
    <alternativeName>
        <fullName evidence="11">Nicotinate mononucleotide adenylyltransferase</fullName>
        <shortName evidence="11">NaMN adenylyltransferase</shortName>
    </alternativeName>
</protein>
<evidence type="ECO:0000256" key="11">
    <source>
        <dbReference type="HAMAP-Rule" id="MF_00244"/>
    </source>
</evidence>
<dbReference type="GO" id="GO:0004515">
    <property type="term" value="F:nicotinate-nucleotide adenylyltransferase activity"/>
    <property type="evidence" value="ECO:0007669"/>
    <property type="project" value="UniProtKB-UniRule"/>
</dbReference>
<evidence type="ECO:0000256" key="2">
    <source>
        <dbReference type="ARBA" id="ARBA00005019"/>
    </source>
</evidence>